<dbReference type="PROSITE" id="PS52050">
    <property type="entry name" value="WYL"/>
    <property type="match status" value="2"/>
</dbReference>
<dbReference type="InterPro" id="IPR043839">
    <property type="entry name" value="PafC_HTH"/>
</dbReference>
<protein>
    <submittedName>
        <fullName evidence="4">Uncharacterized protein</fullName>
    </submittedName>
</protein>
<dbReference type="InterPro" id="IPR051534">
    <property type="entry name" value="CBASS_pafABC_assoc_protein"/>
</dbReference>
<organism evidence="4 5">
    <name type="scientific">Mycolicibacterium parafortuitum</name>
    <name type="common">Mycobacterium parafortuitum</name>
    <dbReference type="NCBI Taxonomy" id="39692"/>
    <lineage>
        <taxon>Bacteria</taxon>
        <taxon>Bacillati</taxon>
        <taxon>Actinomycetota</taxon>
        <taxon>Actinomycetes</taxon>
        <taxon>Mycobacteriales</taxon>
        <taxon>Mycobacteriaceae</taxon>
        <taxon>Mycolicibacterium</taxon>
    </lineage>
</organism>
<reference evidence="4 5" key="1">
    <citation type="journal article" date="2019" name="Emerg. Microbes Infect.">
        <title>Comprehensive subspecies identification of 175 nontuberculous mycobacteria species based on 7547 genomic profiles.</title>
        <authorList>
            <person name="Matsumoto Y."/>
            <person name="Kinjo T."/>
            <person name="Motooka D."/>
            <person name="Nabeya D."/>
            <person name="Jung N."/>
            <person name="Uechi K."/>
            <person name="Horii T."/>
            <person name="Iida T."/>
            <person name="Fujita J."/>
            <person name="Nakamura S."/>
        </authorList>
    </citation>
    <scope>NUCLEOTIDE SEQUENCE [LARGE SCALE GENOMIC DNA]</scope>
    <source>
        <strain evidence="4 5">JCM 6367</strain>
    </source>
</reference>
<dbReference type="EMBL" id="AP022598">
    <property type="protein sequence ID" value="BBY76871.1"/>
    <property type="molecule type" value="Genomic_DNA"/>
</dbReference>
<evidence type="ECO:0000259" key="3">
    <source>
        <dbReference type="Pfam" id="PF19187"/>
    </source>
</evidence>
<gene>
    <name evidence="4" type="ORF">MPRF_37700</name>
</gene>
<dbReference type="PANTHER" id="PTHR34580">
    <property type="match status" value="1"/>
</dbReference>
<feature type="domain" description="WYL" evidence="2">
    <location>
        <begin position="142"/>
        <end position="206"/>
    </location>
</feature>
<evidence type="ECO:0000256" key="1">
    <source>
        <dbReference type="SAM" id="MobiDB-lite"/>
    </source>
</evidence>
<evidence type="ECO:0000313" key="5">
    <source>
        <dbReference type="Proteomes" id="UP000466554"/>
    </source>
</evidence>
<feature type="domain" description="WYL" evidence="2">
    <location>
        <begin position="468"/>
        <end position="535"/>
    </location>
</feature>
<evidence type="ECO:0000313" key="4">
    <source>
        <dbReference type="EMBL" id="BBY76871.1"/>
    </source>
</evidence>
<dbReference type="AlphaFoldDB" id="A0A7I7U7C0"/>
<dbReference type="InterPro" id="IPR026881">
    <property type="entry name" value="WYL_dom"/>
</dbReference>
<dbReference type="Pfam" id="PF13280">
    <property type="entry name" value="WYL"/>
    <property type="match status" value="2"/>
</dbReference>
<dbReference type="Pfam" id="PF19187">
    <property type="entry name" value="HTH_PafC"/>
    <property type="match status" value="1"/>
</dbReference>
<accession>A0A7I7U7C0</accession>
<name>A0A7I7U7C0_MYCPF</name>
<feature type="domain" description="PafC HTH" evidence="3">
    <location>
        <begin position="331"/>
        <end position="443"/>
    </location>
</feature>
<sequence>MNLVIALLSTRSFITADRIRETVYGYSGEASDEAFSRMFERDKNELRDLGIPLETGRVSPSDPTEGYRINRDAYALPAVELTPDEAAAVAVATQLWESPELITATQGALLKLRAAGVDVEAPDGDVAITSTGALPGLRGSEEVLGILLSAIDSGRAVTFPYRPSRSEPYTTRTLEPWGVVTDRGRWYVVGHDRDRDAVRTFRLSRIGPEVRPTGPEGAVHKPEDVDLRGIVAKVVGEWPTAGRPRCGWPTGVPPRCAAAARWSGPGRSGDARGRRSPSTSACSTGSPGRSPATAPTRWRWNRHRCATKSSRGWRRICDAPGGASVTAISARLVRLLNMVPYFQANPKITYTEAASDLGVSVKQLRDDLNQLWMCGLPGYGPGDLIDFEFSGDTIEVTFSAGIDHPLRLTSPEATGVLVALRALVDVPGMVDPEAARSAIAKIESAAGAVGHVEGAAVDEPAPVESEAAAAVRTAVRDDRALAIEYYSASRDMLSGRVVDPIRVVLVADHSYLEAWCRTAEAVRLFRFDRIVDARVLDEPAVPPPRRCGPVRTPRCSTRTPPIRRCRRRRC</sequence>
<proteinExistence type="predicted"/>
<dbReference type="Proteomes" id="UP000466554">
    <property type="component" value="Chromosome"/>
</dbReference>
<dbReference type="PANTHER" id="PTHR34580:SF1">
    <property type="entry name" value="PROTEIN PAFC"/>
    <property type="match status" value="1"/>
</dbReference>
<feature type="compositionally biased region" description="Polar residues" evidence="1">
    <location>
        <begin position="276"/>
        <end position="287"/>
    </location>
</feature>
<feature type="region of interest" description="Disordered" evidence="1">
    <location>
        <begin position="257"/>
        <end position="295"/>
    </location>
</feature>
<evidence type="ECO:0000259" key="2">
    <source>
        <dbReference type="Pfam" id="PF13280"/>
    </source>
</evidence>